<dbReference type="Proteomes" id="UP000308836">
    <property type="component" value="Unassembled WGS sequence"/>
</dbReference>
<evidence type="ECO:0000313" key="2">
    <source>
        <dbReference type="Proteomes" id="UP000308836"/>
    </source>
</evidence>
<evidence type="ECO:0000313" key="1">
    <source>
        <dbReference type="EMBL" id="TGY67154.1"/>
    </source>
</evidence>
<gene>
    <name evidence="1" type="ORF">E5336_01720</name>
</gene>
<reference evidence="1" key="1">
    <citation type="submission" date="2019-04" db="EMBL/GenBank/DDBJ databases">
        <title>Microbes associate with the intestines of laboratory mice.</title>
        <authorList>
            <person name="Navarre W."/>
            <person name="Wong E."/>
            <person name="Huang K."/>
            <person name="Tropini C."/>
            <person name="Ng K."/>
            <person name="Yu B."/>
        </authorList>
    </citation>
    <scope>NUCLEOTIDE SEQUENCE</scope>
    <source>
        <strain evidence="1">NM09_H32</strain>
    </source>
</reference>
<sequence length="459" mass="50174">MEKVRIETDVLGEIAVPADKYWKSQTQRSLENFRIGTEKMPKGIIRSFMILKKACAQANLAFGKISEKQADAIVHVCDEVLAGQWMDQFPLSVWQTGSGTQTNMNVNEVITMLGNAYAGEQILSANDVVNCSQSSNDTFPAALHILCALEVHERLLPALDRMIAQFSVLEKENAGIIKIGRTHLQDATPLYFSQELSGYRSMLEHSRQQILAALPFIYELACGATAVGSGINCPVGFDLDVTGRISASTGLPFVPDPNKFHALTSKDACAFLSGGLKALAANLMKIANDIRLLASGPRCNIHEIDIPANEPGSSIMPGKVNPTQCESMTMVCVQVMGNDATVGFAASQGQFELNVFMPVIAYNLDQSIRLLSDSMNSFCTHCLSGLKANEEKMREYVANSLMLVTCLNPVIGYKKAAQAAQYAHQNDISLKEAITTLGYLSEEEFDRYVDAKKMIHTEL</sequence>
<proteinExistence type="predicted"/>
<keyword evidence="2" id="KW-1185">Reference proteome</keyword>
<accession>A0AC61RA40</accession>
<dbReference type="EMBL" id="SRYG01000002">
    <property type="protein sequence ID" value="TGY67154.1"/>
    <property type="molecule type" value="Genomic_DNA"/>
</dbReference>
<comment type="caution">
    <text evidence="1">The sequence shown here is derived from an EMBL/GenBank/DDBJ whole genome shotgun (WGS) entry which is preliminary data.</text>
</comment>
<organism evidence="1 2">
    <name type="scientific">Dubosiella muris</name>
    <dbReference type="NCBI Taxonomy" id="3038133"/>
    <lineage>
        <taxon>Bacteria</taxon>
        <taxon>Bacillati</taxon>
        <taxon>Bacillota</taxon>
        <taxon>Erysipelotrichia</taxon>
        <taxon>Erysipelotrichales</taxon>
        <taxon>Erysipelotrichaceae</taxon>
        <taxon>Dubosiella</taxon>
    </lineage>
</organism>
<name>A0AC61RA40_9FIRM</name>
<protein>
    <submittedName>
        <fullName evidence="1">Class II fumarate hydratase</fullName>
    </submittedName>
</protein>